<keyword evidence="3" id="KW-1185">Reference proteome</keyword>
<dbReference type="RefSeq" id="WP_167477882.1">
    <property type="nucleotide sequence ID" value="NZ_CP046172.1"/>
</dbReference>
<dbReference type="KEGG" id="nah:F5544_39285"/>
<gene>
    <name evidence="2" type="ORF">F5544_39285</name>
</gene>
<evidence type="ECO:0000256" key="1">
    <source>
        <dbReference type="SAM" id="Phobius"/>
    </source>
</evidence>
<keyword evidence="1" id="KW-0472">Membrane</keyword>
<organism evidence="2 3">
    <name type="scientific">Nocardia arthritidis</name>
    <dbReference type="NCBI Taxonomy" id="228602"/>
    <lineage>
        <taxon>Bacteria</taxon>
        <taxon>Bacillati</taxon>
        <taxon>Actinomycetota</taxon>
        <taxon>Actinomycetes</taxon>
        <taxon>Mycobacteriales</taxon>
        <taxon>Nocardiaceae</taxon>
        <taxon>Nocardia</taxon>
    </lineage>
</organism>
<dbReference type="NCBIfam" id="NF038403">
    <property type="entry name" value="perm_prefix_1"/>
    <property type="match status" value="1"/>
</dbReference>
<evidence type="ECO:0000313" key="2">
    <source>
        <dbReference type="EMBL" id="QIS15677.1"/>
    </source>
</evidence>
<protein>
    <submittedName>
        <fullName evidence="2">Uncharacterized protein</fullName>
    </submittedName>
</protein>
<dbReference type="EMBL" id="CP046172">
    <property type="protein sequence ID" value="QIS15677.1"/>
    <property type="molecule type" value="Genomic_DNA"/>
</dbReference>
<keyword evidence="1" id="KW-1133">Transmembrane helix</keyword>
<proteinExistence type="predicted"/>
<keyword evidence="1" id="KW-0812">Transmembrane</keyword>
<feature type="transmembrane region" description="Helical" evidence="1">
    <location>
        <begin position="80"/>
        <end position="98"/>
    </location>
</feature>
<dbReference type="Proteomes" id="UP000503540">
    <property type="component" value="Chromosome"/>
</dbReference>
<dbReference type="AlphaFoldDB" id="A0A6G9YRF4"/>
<dbReference type="InterPro" id="IPR047928">
    <property type="entry name" value="Perm_prefix_1"/>
</dbReference>
<name>A0A6G9YRF4_9NOCA</name>
<feature type="transmembrane region" description="Helical" evidence="1">
    <location>
        <begin position="155"/>
        <end position="174"/>
    </location>
</feature>
<feature type="transmembrane region" description="Helical" evidence="1">
    <location>
        <begin position="180"/>
        <end position="200"/>
    </location>
</feature>
<sequence>MTIEDYLAELDRGLRGPARAKRRLLAEAAAGLEDAVTAYREAGVTDSRATALAVADFGPLDQIRSAFQQDIDIVTARRRALANMMAIPATVGAWKAAWELNPYHPQQVPLPAILIVLTLCLAAIVTFTTAMTTYLATGRLGHRRAWTGTVHALNLCTRGEAAALAVGIATLTLIAPRMFLWPFMFPIAIGTMAPLLLAQFRLARA</sequence>
<evidence type="ECO:0000313" key="3">
    <source>
        <dbReference type="Proteomes" id="UP000503540"/>
    </source>
</evidence>
<feature type="transmembrane region" description="Helical" evidence="1">
    <location>
        <begin position="110"/>
        <end position="135"/>
    </location>
</feature>
<accession>A0A6G9YRF4</accession>
<reference evidence="2 3" key="1">
    <citation type="journal article" date="2019" name="ACS Chem. Biol.">
        <title>Identification and Mobilization of a Cryptic Antibiotic Biosynthesis Gene Locus from a Human-Pathogenic Nocardia Isolate.</title>
        <authorList>
            <person name="Herisse M."/>
            <person name="Ishida K."/>
            <person name="Porter J.L."/>
            <person name="Howden B."/>
            <person name="Hertweck C."/>
            <person name="Stinear T.P."/>
            <person name="Pidot S.J."/>
        </authorList>
    </citation>
    <scope>NUCLEOTIDE SEQUENCE [LARGE SCALE GENOMIC DNA]</scope>
    <source>
        <strain evidence="2 3">AUSMDU00012717</strain>
    </source>
</reference>